<reference evidence="14" key="1">
    <citation type="submission" date="2016-10" db="EMBL/GenBank/DDBJ databases">
        <authorList>
            <person name="Varghese N."/>
            <person name="Submissions S."/>
        </authorList>
    </citation>
    <scope>NUCLEOTIDE SEQUENCE [LARGE SCALE GENOMIC DNA]</scope>
    <source>
        <strain evidence="14">930I</strain>
    </source>
</reference>
<accession>A0A1G7ZKK4</accession>
<evidence type="ECO:0000256" key="1">
    <source>
        <dbReference type="ARBA" id="ARBA00002324"/>
    </source>
</evidence>
<dbReference type="Proteomes" id="UP000217076">
    <property type="component" value="Unassembled WGS sequence"/>
</dbReference>
<evidence type="ECO:0000256" key="2">
    <source>
        <dbReference type="ARBA" id="ARBA00005019"/>
    </source>
</evidence>
<keyword evidence="9 11" id="KW-0520">NAD</keyword>
<dbReference type="UniPathway" id="UPA00253">
    <property type="reaction ID" value="UER00332"/>
</dbReference>
<evidence type="ECO:0000256" key="4">
    <source>
        <dbReference type="ARBA" id="ARBA00022642"/>
    </source>
</evidence>
<evidence type="ECO:0000259" key="12">
    <source>
        <dbReference type="Pfam" id="PF01467"/>
    </source>
</evidence>
<dbReference type="GO" id="GO:0004515">
    <property type="term" value="F:nicotinate-nucleotide adenylyltransferase activity"/>
    <property type="evidence" value="ECO:0007669"/>
    <property type="project" value="UniProtKB-UniRule"/>
</dbReference>
<dbReference type="OrthoDB" id="5295945at2"/>
<evidence type="ECO:0000256" key="10">
    <source>
        <dbReference type="ARBA" id="ARBA00048721"/>
    </source>
</evidence>
<comment type="catalytic activity">
    <reaction evidence="10 11">
        <text>nicotinate beta-D-ribonucleotide + ATP + H(+) = deamido-NAD(+) + diphosphate</text>
        <dbReference type="Rhea" id="RHEA:22860"/>
        <dbReference type="ChEBI" id="CHEBI:15378"/>
        <dbReference type="ChEBI" id="CHEBI:30616"/>
        <dbReference type="ChEBI" id="CHEBI:33019"/>
        <dbReference type="ChEBI" id="CHEBI:57502"/>
        <dbReference type="ChEBI" id="CHEBI:58437"/>
        <dbReference type="EC" id="2.7.7.18"/>
    </reaction>
</comment>
<comment type="similarity">
    <text evidence="3 11">Belongs to the NadD family.</text>
</comment>
<evidence type="ECO:0000256" key="11">
    <source>
        <dbReference type="HAMAP-Rule" id="MF_00244"/>
    </source>
</evidence>
<dbReference type="PANTHER" id="PTHR39321">
    <property type="entry name" value="NICOTINATE-NUCLEOTIDE ADENYLYLTRANSFERASE-RELATED"/>
    <property type="match status" value="1"/>
</dbReference>
<keyword evidence="4 11" id="KW-0662">Pyridine nucleotide biosynthesis</keyword>
<keyword evidence="5 11" id="KW-0808">Transferase</keyword>
<dbReference type="Gene3D" id="3.40.50.620">
    <property type="entry name" value="HUPs"/>
    <property type="match status" value="1"/>
</dbReference>
<keyword evidence="7 11" id="KW-0547">Nucleotide-binding</keyword>
<evidence type="ECO:0000256" key="9">
    <source>
        <dbReference type="ARBA" id="ARBA00023027"/>
    </source>
</evidence>
<proteinExistence type="inferred from homology"/>
<comment type="pathway">
    <text evidence="2 11">Cofactor biosynthesis; NAD(+) biosynthesis; deamido-NAD(+) from nicotinate D-ribonucleotide: step 1/1.</text>
</comment>
<evidence type="ECO:0000256" key="8">
    <source>
        <dbReference type="ARBA" id="ARBA00022840"/>
    </source>
</evidence>
<dbReference type="InterPro" id="IPR004821">
    <property type="entry name" value="Cyt_trans-like"/>
</dbReference>
<dbReference type="STRING" id="83401.SAMN05421742_104139"/>
<dbReference type="PANTHER" id="PTHR39321:SF3">
    <property type="entry name" value="PHOSPHOPANTETHEINE ADENYLYLTRANSFERASE"/>
    <property type="match status" value="1"/>
</dbReference>
<dbReference type="NCBIfam" id="NF000843">
    <property type="entry name" value="PRK00071.2-2"/>
    <property type="match status" value="1"/>
</dbReference>
<dbReference type="RefSeq" id="WP_092617858.1">
    <property type="nucleotide sequence ID" value="NZ_FNCV01000004.1"/>
</dbReference>
<protein>
    <recommendedName>
        <fullName evidence="11">Probable nicotinate-nucleotide adenylyltransferase</fullName>
        <ecNumber evidence="11">2.7.7.18</ecNumber>
    </recommendedName>
    <alternativeName>
        <fullName evidence="11">Deamido-NAD(+) diphosphorylase</fullName>
    </alternativeName>
    <alternativeName>
        <fullName evidence="11">Deamido-NAD(+) pyrophosphorylase</fullName>
    </alternativeName>
    <alternativeName>
        <fullName evidence="11">Nicotinate mononucleotide adenylyltransferase</fullName>
        <shortName evidence="11">NaMN adenylyltransferase</shortName>
    </alternativeName>
</protein>
<keyword evidence="6 11" id="KW-0548">Nucleotidyltransferase</keyword>
<evidence type="ECO:0000256" key="3">
    <source>
        <dbReference type="ARBA" id="ARBA00009014"/>
    </source>
</evidence>
<gene>
    <name evidence="11" type="primary">nadD</name>
    <name evidence="13" type="ORF">SAMN05421742_104139</name>
</gene>
<evidence type="ECO:0000256" key="5">
    <source>
        <dbReference type="ARBA" id="ARBA00022679"/>
    </source>
</evidence>
<dbReference type="EMBL" id="FNCV01000004">
    <property type="protein sequence ID" value="SDH09272.1"/>
    <property type="molecule type" value="Genomic_DNA"/>
</dbReference>
<dbReference type="GO" id="GO:0009435">
    <property type="term" value="P:NAD+ biosynthetic process"/>
    <property type="evidence" value="ECO:0007669"/>
    <property type="project" value="UniProtKB-UniRule"/>
</dbReference>
<evidence type="ECO:0000256" key="7">
    <source>
        <dbReference type="ARBA" id="ARBA00022741"/>
    </source>
</evidence>
<dbReference type="InterPro" id="IPR014729">
    <property type="entry name" value="Rossmann-like_a/b/a_fold"/>
</dbReference>
<comment type="function">
    <text evidence="1 11">Catalyzes the reversible adenylation of nicotinate mononucleotide (NaMN) to nicotinic acid adenine dinucleotide (NaAD).</text>
</comment>
<name>A0A1G7ZKK4_9PROT</name>
<sequence>MSQHTLSGRRGVARPAPFGDGRQGRIGILGGSFNPAHDGHRHISLIALKRLRLDAVWWLVTPQNPLKAPDGTLPLDHRLAAARAVADHPRLVVTDLETHLGTVQTAETLKALTRRFPRARFVWLMGADNLAQFHRWHRWRNILETLPVAVFDRGPHAHRALLSRAGQAYAARRLPPHRAGQLIDRAAPAWAFLPIRRHHATATAIRHGSAGG</sequence>
<keyword evidence="8 11" id="KW-0067">ATP-binding</keyword>
<dbReference type="GO" id="GO:0005524">
    <property type="term" value="F:ATP binding"/>
    <property type="evidence" value="ECO:0007669"/>
    <property type="project" value="UniProtKB-KW"/>
</dbReference>
<evidence type="ECO:0000256" key="6">
    <source>
        <dbReference type="ARBA" id="ARBA00022695"/>
    </source>
</evidence>
<dbReference type="SUPFAM" id="SSF52374">
    <property type="entry name" value="Nucleotidylyl transferase"/>
    <property type="match status" value="1"/>
</dbReference>
<evidence type="ECO:0000313" key="13">
    <source>
        <dbReference type="EMBL" id="SDH09272.1"/>
    </source>
</evidence>
<dbReference type="EC" id="2.7.7.18" evidence="11"/>
<evidence type="ECO:0000313" key="14">
    <source>
        <dbReference type="Proteomes" id="UP000217076"/>
    </source>
</evidence>
<feature type="domain" description="Cytidyltransferase-like" evidence="12">
    <location>
        <begin position="28"/>
        <end position="154"/>
    </location>
</feature>
<dbReference type="HAMAP" id="MF_00244">
    <property type="entry name" value="NaMN_adenylyltr"/>
    <property type="match status" value="1"/>
</dbReference>
<organism evidence="13 14">
    <name type="scientific">Roseospirillum parvum</name>
    <dbReference type="NCBI Taxonomy" id="83401"/>
    <lineage>
        <taxon>Bacteria</taxon>
        <taxon>Pseudomonadati</taxon>
        <taxon>Pseudomonadota</taxon>
        <taxon>Alphaproteobacteria</taxon>
        <taxon>Rhodospirillales</taxon>
        <taxon>Rhodospirillaceae</taxon>
        <taxon>Roseospirillum</taxon>
    </lineage>
</organism>
<dbReference type="InterPro" id="IPR005248">
    <property type="entry name" value="NadD/NMNAT"/>
</dbReference>
<dbReference type="Pfam" id="PF01467">
    <property type="entry name" value="CTP_transf_like"/>
    <property type="match status" value="1"/>
</dbReference>
<keyword evidence="14" id="KW-1185">Reference proteome</keyword>
<dbReference type="AlphaFoldDB" id="A0A1G7ZKK4"/>
<dbReference type="CDD" id="cd02165">
    <property type="entry name" value="NMNAT"/>
    <property type="match status" value="1"/>
</dbReference>